<protein>
    <recommendedName>
        <fullName evidence="8">Conjugal transfer protein TraH</fullName>
    </recommendedName>
</protein>
<dbReference type="InterPro" id="IPR007688">
    <property type="entry name" value="Conjugal_tfr_TrbL/VirB6"/>
</dbReference>
<gene>
    <name evidence="6" type="ORF">CAL28_23055</name>
</gene>
<feature type="transmembrane region" description="Helical" evidence="5">
    <location>
        <begin position="150"/>
        <end position="176"/>
    </location>
</feature>
<dbReference type="OrthoDB" id="8632056at2"/>
<keyword evidence="3 5" id="KW-1133">Transmembrane helix</keyword>
<dbReference type="Proteomes" id="UP000215767">
    <property type="component" value="Unassembled WGS sequence"/>
</dbReference>
<evidence type="ECO:0000256" key="3">
    <source>
        <dbReference type="ARBA" id="ARBA00022989"/>
    </source>
</evidence>
<feature type="transmembrane region" description="Helical" evidence="5">
    <location>
        <begin position="249"/>
        <end position="269"/>
    </location>
</feature>
<feature type="transmembrane region" description="Helical" evidence="5">
    <location>
        <begin position="182"/>
        <end position="200"/>
    </location>
</feature>
<evidence type="ECO:0000256" key="5">
    <source>
        <dbReference type="SAM" id="Phobius"/>
    </source>
</evidence>
<evidence type="ECO:0008006" key="8">
    <source>
        <dbReference type="Google" id="ProtNLM"/>
    </source>
</evidence>
<evidence type="ECO:0000256" key="4">
    <source>
        <dbReference type="ARBA" id="ARBA00023136"/>
    </source>
</evidence>
<evidence type="ECO:0000313" key="6">
    <source>
        <dbReference type="EMBL" id="OZI62107.1"/>
    </source>
</evidence>
<dbReference type="RefSeq" id="WP_094843491.1">
    <property type="nucleotide sequence ID" value="NZ_NEVS01000004.1"/>
</dbReference>
<dbReference type="GO" id="GO:0030255">
    <property type="term" value="P:protein secretion by the type IV secretion system"/>
    <property type="evidence" value="ECO:0007669"/>
    <property type="project" value="InterPro"/>
</dbReference>
<evidence type="ECO:0000313" key="7">
    <source>
        <dbReference type="Proteomes" id="UP000215767"/>
    </source>
</evidence>
<dbReference type="GO" id="GO:0016020">
    <property type="term" value="C:membrane"/>
    <property type="evidence" value="ECO:0007669"/>
    <property type="project" value="UniProtKB-SubCell"/>
</dbReference>
<accession>A0A261UKP6</accession>
<keyword evidence="4 5" id="KW-0472">Membrane</keyword>
<name>A0A261UKP6_9BORD</name>
<dbReference type="EMBL" id="NEVS01000004">
    <property type="protein sequence ID" value="OZI62107.1"/>
    <property type="molecule type" value="Genomic_DNA"/>
</dbReference>
<dbReference type="Pfam" id="PF04610">
    <property type="entry name" value="TrbL"/>
    <property type="match status" value="1"/>
</dbReference>
<comment type="caution">
    <text evidence="6">The sequence shown here is derived from an EMBL/GenBank/DDBJ whole genome shotgun (WGS) entry which is preliminary data.</text>
</comment>
<evidence type="ECO:0000256" key="1">
    <source>
        <dbReference type="ARBA" id="ARBA00004141"/>
    </source>
</evidence>
<keyword evidence="7" id="KW-1185">Reference proteome</keyword>
<proteinExistence type="predicted"/>
<evidence type="ECO:0000256" key="2">
    <source>
        <dbReference type="ARBA" id="ARBA00022692"/>
    </source>
</evidence>
<reference evidence="7" key="1">
    <citation type="submission" date="2017-05" db="EMBL/GenBank/DDBJ databases">
        <title>Complete and WGS of Bordetella genogroups.</title>
        <authorList>
            <person name="Spilker T."/>
            <person name="Lipuma J."/>
        </authorList>
    </citation>
    <scope>NUCLEOTIDE SEQUENCE [LARGE SCALE GENOMIC DNA]</scope>
    <source>
        <strain evidence="7">AU8856</strain>
    </source>
</reference>
<comment type="subcellular location">
    <subcellularLocation>
        <location evidence="1">Membrane</location>
        <topology evidence="1">Multi-pass membrane protein</topology>
    </subcellularLocation>
</comment>
<feature type="transmembrane region" description="Helical" evidence="5">
    <location>
        <begin position="40"/>
        <end position="65"/>
    </location>
</feature>
<keyword evidence="2 5" id="KW-0812">Transmembrane</keyword>
<organism evidence="6 7">
    <name type="scientific">Bordetella genomosp. 11</name>
    <dbReference type="NCBI Taxonomy" id="1416808"/>
    <lineage>
        <taxon>Bacteria</taxon>
        <taxon>Pseudomonadati</taxon>
        <taxon>Pseudomonadota</taxon>
        <taxon>Betaproteobacteria</taxon>
        <taxon>Burkholderiales</taxon>
        <taxon>Alcaligenaceae</taxon>
        <taxon>Bordetella</taxon>
    </lineage>
</organism>
<sequence length="296" mass="31125">MAIGAVQLTSLGSIARWMDASVTSMLEQVVTPMVSSVTAALLPFVTVCLSISLVWYGWLIATGAIPIPAMTALRKVVEIAVIVSIAGAGGLYQTRIVSTMLDLPSAMTSVFTSEPSTPSQLLDDAANNGAEISTKINDRAPSFFSDAAKAFAFVLVSVVITVISALLSAVGIIVLVSVKAGMGLLVVVGPLCILALLFDFTKEFFKKWLSQALYFALYSALFMVIFSLIMSMFAMLQQGLLATTDTAEINIFSMLTAITIFIAGAAFMLSQVSVITRQLTGGAGTGVPIPFVGRIG</sequence>
<dbReference type="AlphaFoldDB" id="A0A261UKP6"/>
<feature type="transmembrane region" description="Helical" evidence="5">
    <location>
        <begin position="212"/>
        <end position="237"/>
    </location>
</feature>